<dbReference type="Proteomes" id="UP001148125">
    <property type="component" value="Unassembled WGS sequence"/>
</dbReference>
<dbReference type="InterPro" id="IPR050662">
    <property type="entry name" value="Sec-metab_biosynth-thioest"/>
</dbReference>
<dbReference type="Gene3D" id="3.60.15.10">
    <property type="entry name" value="Ribonuclease Z/Hydroxyacylglutathione hydrolase-like"/>
    <property type="match status" value="1"/>
</dbReference>
<dbReference type="Pfam" id="PF00753">
    <property type="entry name" value="Lactamase_B"/>
    <property type="match status" value="1"/>
</dbReference>
<dbReference type="SUPFAM" id="SSF56281">
    <property type="entry name" value="Metallo-hydrolase/oxidoreductase"/>
    <property type="match status" value="1"/>
</dbReference>
<dbReference type="PANTHER" id="PTHR23131">
    <property type="entry name" value="ENDORIBONUCLEASE LACTB2"/>
    <property type="match status" value="1"/>
</dbReference>
<keyword evidence="3" id="KW-1185">Reference proteome</keyword>
<dbReference type="RefSeq" id="WP_275119895.1">
    <property type="nucleotide sequence ID" value="NZ_JAOTPO010000014.1"/>
</dbReference>
<dbReference type="EMBL" id="JAOTPO010000014">
    <property type="protein sequence ID" value="MDE5415291.1"/>
    <property type="molecule type" value="Genomic_DNA"/>
</dbReference>
<evidence type="ECO:0000313" key="2">
    <source>
        <dbReference type="EMBL" id="MDE5415291.1"/>
    </source>
</evidence>
<dbReference type="PANTHER" id="PTHR23131:SF4">
    <property type="entry name" value="METALLO-BETA-LACTAMASE SUPERFAMILY POTEIN"/>
    <property type="match status" value="1"/>
</dbReference>
<dbReference type="InterPro" id="IPR001279">
    <property type="entry name" value="Metallo-B-lactamas"/>
</dbReference>
<sequence length="323" mass="36649">MAYLKCEQKITAITLPTPFLVGPVNVYLIEGNEALTLVDTGPKTEEGWNVLTHELKARGYVPSDIEQIIITHHHPDHVGLLDRFVNAKRTGHVKAVPWIEQDAVFLRKSSDFLSSFYKKHGMDEHVILEIHQRSSNYRQFTSKASIDYIVGHGNEIPGLTGWKVLETPGHAQTQIMIMHEEEQKAISGDHLIKHISSNAIIEAPYNEGEERSRSLLQYRESLKMLKNYHLKVSYSGHGLPVVDIPSLVDERIKEQDLRATHIEELLGSETLTAVEITQRLFPKMYEKQPELTFSETLGHIDLLESKGHVKCINAGETIFYKAN</sequence>
<proteinExistence type="predicted"/>
<dbReference type="InterPro" id="IPR036866">
    <property type="entry name" value="RibonucZ/Hydroxyglut_hydro"/>
</dbReference>
<protein>
    <submittedName>
        <fullName evidence="2">MBL fold metallo-hydrolase</fullName>
    </submittedName>
</protein>
<dbReference type="SMART" id="SM00849">
    <property type="entry name" value="Lactamase_B"/>
    <property type="match status" value="1"/>
</dbReference>
<feature type="domain" description="Metallo-beta-lactamase" evidence="1">
    <location>
        <begin position="23"/>
        <end position="237"/>
    </location>
</feature>
<accession>A0ABT5VJD3</accession>
<gene>
    <name evidence="2" type="ORF">N7Z68_18180</name>
</gene>
<reference evidence="2" key="1">
    <citation type="submission" date="2024-05" db="EMBL/GenBank/DDBJ databases">
        <title>Alkalihalobacillus sp. strain MEB203 novel alkaliphilic bacterium from Lonar Lake, India.</title>
        <authorList>
            <person name="Joshi A."/>
            <person name="Thite S."/>
            <person name="Mengade P."/>
        </authorList>
    </citation>
    <scope>NUCLEOTIDE SEQUENCE</scope>
    <source>
        <strain evidence="2">MEB 203</strain>
    </source>
</reference>
<evidence type="ECO:0000313" key="3">
    <source>
        <dbReference type="Proteomes" id="UP001148125"/>
    </source>
</evidence>
<name>A0ABT5VJD3_9BACI</name>
<evidence type="ECO:0000259" key="1">
    <source>
        <dbReference type="SMART" id="SM00849"/>
    </source>
</evidence>
<comment type="caution">
    <text evidence="2">The sequence shown here is derived from an EMBL/GenBank/DDBJ whole genome shotgun (WGS) entry which is preliminary data.</text>
</comment>
<organism evidence="2 3">
    <name type="scientific">Alkalihalobacterium chitinilyticum</name>
    <dbReference type="NCBI Taxonomy" id="2980103"/>
    <lineage>
        <taxon>Bacteria</taxon>
        <taxon>Bacillati</taxon>
        <taxon>Bacillota</taxon>
        <taxon>Bacilli</taxon>
        <taxon>Bacillales</taxon>
        <taxon>Bacillaceae</taxon>
        <taxon>Alkalihalobacterium</taxon>
    </lineage>
</organism>